<dbReference type="CDD" id="cd04028">
    <property type="entry name" value="C2B_RIM1alpha"/>
    <property type="match status" value="1"/>
</dbReference>
<comment type="subcellular location">
    <subcellularLocation>
        <location evidence="2">Synapse</location>
    </subcellularLocation>
</comment>
<organism evidence="5 6">
    <name type="scientific">Nothobranchius furzeri</name>
    <name type="common">Turquoise killifish</name>
    <dbReference type="NCBI Taxonomy" id="105023"/>
    <lineage>
        <taxon>Eukaryota</taxon>
        <taxon>Metazoa</taxon>
        <taxon>Chordata</taxon>
        <taxon>Craniata</taxon>
        <taxon>Vertebrata</taxon>
        <taxon>Euteleostomi</taxon>
        <taxon>Actinopterygii</taxon>
        <taxon>Neopterygii</taxon>
        <taxon>Teleostei</taxon>
        <taxon>Neoteleostei</taxon>
        <taxon>Acanthomorphata</taxon>
        <taxon>Ovalentaria</taxon>
        <taxon>Atherinomorphae</taxon>
        <taxon>Cyprinodontiformes</taxon>
        <taxon>Nothobranchiidae</taxon>
        <taxon>Nothobranchius</taxon>
    </lineage>
</organism>
<keyword evidence="1" id="KW-0770">Synapse</keyword>
<proteinExistence type="predicted"/>
<feature type="compositionally biased region" description="Basic and acidic residues" evidence="3">
    <location>
        <begin position="201"/>
        <end position="212"/>
    </location>
</feature>
<dbReference type="CDD" id="cd04031">
    <property type="entry name" value="C2A_RIM1alpha"/>
    <property type="match status" value="1"/>
</dbReference>
<feature type="region of interest" description="Disordered" evidence="3">
    <location>
        <begin position="486"/>
        <end position="580"/>
    </location>
</feature>
<dbReference type="InterPro" id="IPR039032">
    <property type="entry name" value="Rim-like"/>
</dbReference>
<protein>
    <submittedName>
        <fullName evidence="5">Transcript variant X5</fullName>
    </submittedName>
</protein>
<dbReference type="Pfam" id="PF00168">
    <property type="entry name" value="C2"/>
    <property type="match status" value="2"/>
</dbReference>
<dbReference type="FunFam" id="2.60.40.150:FF:000003">
    <property type="entry name" value="Regulating synaptic membrane exocytosis protein 2"/>
    <property type="match status" value="1"/>
</dbReference>
<sequence>MDRPSISVMSPTSPGTLRDLPLEVPGQLSVKLWYDKVGHQLIVNVLQAIDLPPRPDGRPRNPYVKMYFLPDRSDKSKRRTKTVKKSAEPKWNQTFLYPHVHRRDFRERMLEITVWDQPRVQEEESEFLGEILIELETALLDDIPHWYKLQTHDVSSIPLPQPSPYLPRRHAHGDSPSKKLQRSHRIIDTDFDDGLIGGTEGEERHSRDRDRGSSLAVPEQQRPIQHRSRSVSPHREDSCRSRSRPAHVPMQRSLDEIHHNRHDSRSPSQYHEPSLERQRSGDSDYEYSEDSEVLEVHRSIRGGSAECLHTNSDLQPALDRVRSASTTCLRPDISFHSSDRAYPHGGPSPPTGTHSSGRRGRQLPQLPAKSSSVEQALAGEDRARQLPLKVHSYRPSASHDPETNLKTKREMYAEQRRSSDNMSARSSDSDMSDVSAISHASSASRLSSTSYMSIQSERPGGRLSRRIRSMGRDMMKSSSVSGEIYTQEHTDGSQSDTALGTVGGGGKKRRSSLSARVVAIVGNRRSRSTSQISGPEGKSKREKGASIQRSTETGMAVELPRNMSRQPSRESNNGSMNSCNSEGTLIFPGVNLGASSQFSNFLDGLGPAQLVGRQTLATPAIGDIQIGMMEKKSQLEVEVIRARGLVQKPGSKSLPAPYVKVYLLNNGAYVAKKKTKIARKTLDPLYQQALLFEESPQGKVLQVIVWGDYGRMDHKSFMGVAQILLDELDLSSTVIGWYKLFPPSSLVDPTLASLTRRASQSSLDSSPGPPGVRS</sequence>
<dbReference type="PANTHER" id="PTHR12157">
    <property type="entry name" value="REGULATING SYNAPTIC MEMBRANE EXOCYTOSIS PROTEIN"/>
    <property type="match status" value="1"/>
</dbReference>
<name>A0A9D3BSM8_NOTFU</name>
<dbReference type="GO" id="GO:0031267">
    <property type="term" value="F:small GTPase binding"/>
    <property type="evidence" value="ECO:0007669"/>
    <property type="project" value="InterPro"/>
</dbReference>
<dbReference type="InterPro" id="IPR000008">
    <property type="entry name" value="C2_dom"/>
</dbReference>
<dbReference type="AlphaFoldDB" id="A0A9D3BSM8"/>
<dbReference type="GO" id="GO:0048788">
    <property type="term" value="C:cytoskeleton of presynaptic active zone"/>
    <property type="evidence" value="ECO:0007669"/>
    <property type="project" value="TreeGrafter"/>
</dbReference>
<feature type="domain" description="C2" evidence="4">
    <location>
        <begin position="620"/>
        <end position="738"/>
    </location>
</feature>
<evidence type="ECO:0000256" key="2">
    <source>
        <dbReference type="ARBA" id="ARBA00034103"/>
    </source>
</evidence>
<dbReference type="PANTHER" id="PTHR12157:SF18">
    <property type="entry name" value="REGULATING SYNAPTIC MEMBRANE EXOCYTOSIS PROTEIN 1"/>
    <property type="match status" value="1"/>
</dbReference>
<dbReference type="GO" id="GO:2000300">
    <property type="term" value="P:regulation of synaptic vesicle exocytosis"/>
    <property type="evidence" value="ECO:0007669"/>
    <property type="project" value="TreeGrafter"/>
</dbReference>
<dbReference type="EMBL" id="JAAVVJ010000008">
    <property type="protein sequence ID" value="KAF7218109.1"/>
    <property type="molecule type" value="Genomic_DNA"/>
</dbReference>
<dbReference type="GO" id="GO:0048791">
    <property type="term" value="P:calcium ion-regulated exocytosis of neurotransmitter"/>
    <property type="evidence" value="ECO:0007669"/>
    <property type="project" value="TreeGrafter"/>
</dbReference>
<evidence type="ECO:0000256" key="3">
    <source>
        <dbReference type="SAM" id="MobiDB-lite"/>
    </source>
</evidence>
<feature type="compositionally biased region" description="Basic and acidic residues" evidence="3">
    <location>
        <begin position="397"/>
        <end position="419"/>
    </location>
</feature>
<evidence type="ECO:0000256" key="1">
    <source>
        <dbReference type="ARBA" id="ARBA00023018"/>
    </source>
</evidence>
<evidence type="ECO:0000313" key="6">
    <source>
        <dbReference type="Proteomes" id="UP000822369"/>
    </source>
</evidence>
<dbReference type="FunFam" id="2.60.40.150:FF:000001">
    <property type="entry name" value="Regulating synaptic membrane exocytosis 3, isoform CRA_a"/>
    <property type="match status" value="1"/>
</dbReference>
<evidence type="ECO:0000259" key="4">
    <source>
        <dbReference type="PROSITE" id="PS50004"/>
    </source>
</evidence>
<dbReference type="SMART" id="SM00239">
    <property type="entry name" value="C2"/>
    <property type="match status" value="2"/>
</dbReference>
<feature type="region of interest" description="Disordered" evidence="3">
    <location>
        <begin position="334"/>
        <end position="433"/>
    </location>
</feature>
<dbReference type="GO" id="GO:0048167">
    <property type="term" value="P:regulation of synaptic plasticity"/>
    <property type="evidence" value="ECO:0007669"/>
    <property type="project" value="TreeGrafter"/>
</dbReference>
<dbReference type="GO" id="GO:0044325">
    <property type="term" value="F:transmembrane transporter binding"/>
    <property type="evidence" value="ECO:0007669"/>
    <property type="project" value="TreeGrafter"/>
</dbReference>
<feature type="compositionally biased region" description="Polar residues" evidence="3">
    <location>
        <begin position="563"/>
        <end position="580"/>
    </location>
</feature>
<feature type="domain" description="C2" evidence="4">
    <location>
        <begin position="24"/>
        <end position="147"/>
    </location>
</feature>
<dbReference type="InterPro" id="IPR035892">
    <property type="entry name" value="C2_domain_sf"/>
</dbReference>
<feature type="compositionally biased region" description="Basic and acidic residues" evidence="3">
    <location>
        <begin position="273"/>
        <end position="282"/>
    </location>
</feature>
<comment type="caution">
    <text evidence="5">The sequence shown here is derived from an EMBL/GenBank/DDBJ whole genome shotgun (WGS) entry which is preliminary data.</text>
</comment>
<reference evidence="5" key="1">
    <citation type="submission" date="2020-03" db="EMBL/GenBank/DDBJ databases">
        <title>Intra-Species Differences in Population Size shape Life History and Genome Evolution.</title>
        <authorList>
            <person name="Willemsen D."/>
            <person name="Cui R."/>
            <person name="Valenzano D.R."/>
        </authorList>
    </citation>
    <scope>NUCLEOTIDE SEQUENCE</scope>
    <source>
        <strain evidence="5">GRZ</strain>
        <tissue evidence="5">Whole</tissue>
    </source>
</reference>
<dbReference type="Proteomes" id="UP000822369">
    <property type="component" value="Chromosome 8"/>
</dbReference>
<dbReference type="GO" id="GO:0042391">
    <property type="term" value="P:regulation of membrane potential"/>
    <property type="evidence" value="ECO:0007669"/>
    <property type="project" value="TreeGrafter"/>
</dbReference>
<feature type="region of interest" description="Disordered" evidence="3">
    <location>
        <begin position="158"/>
        <end position="291"/>
    </location>
</feature>
<accession>A0A9D3BSM8</accession>
<dbReference type="GO" id="GO:0042734">
    <property type="term" value="C:presynaptic membrane"/>
    <property type="evidence" value="ECO:0007669"/>
    <property type="project" value="TreeGrafter"/>
</dbReference>
<dbReference type="PROSITE" id="PS50004">
    <property type="entry name" value="C2"/>
    <property type="match status" value="2"/>
</dbReference>
<dbReference type="GO" id="GO:0050806">
    <property type="term" value="P:positive regulation of synaptic transmission"/>
    <property type="evidence" value="ECO:0007669"/>
    <property type="project" value="TreeGrafter"/>
</dbReference>
<evidence type="ECO:0000313" key="5">
    <source>
        <dbReference type="EMBL" id="KAF7218109.1"/>
    </source>
</evidence>
<gene>
    <name evidence="5" type="ORF">G4P62_017574</name>
</gene>
<dbReference type="SUPFAM" id="SSF49562">
    <property type="entry name" value="C2 domain (Calcium/lipid-binding domain, CaLB)"/>
    <property type="match status" value="2"/>
</dbReference>
<dbReference type="Gene3D" id="2.60.40.150">
    <property type="entry name" value="C2 domain"/>
    <property type="match status" value="2"/>
</dbReference>